<evidence type="ECO:0000256" key="2">
    <source>
        <dbReference type="ARBA" id="ARBA00022840"/>
    </source>
</evidence>
<evidence type="ECO:0000313" key="4">
    <source>
        <dbReference type="EMBL" id="TXL65720.1"/>
    </source>
</evidence>
<evidence type="ECO:0000256" key="1">
    <source>
        <dbReference type="ARBA" id="ARBA00022741"/>
    </source>
</evidence>
<dbReference type="SUPFAM" id="SSF52540">
    <property type="entry name" value="P-loop containing nucleoside triphosphate hydrolases"/>
    <property type="match status" value="1"/>
</dbReference>
<dbReference type="InterPro" id="IPR027417">
    <property type="entry name" value="P-loop_NTPase"/>
</dbReference>
<dbReference type="Pfam" id="PF00005">
    <property type="entry name" value="ABC_tran"/>
    <property type="match status" value="1"/>
</dbReference>
<dbReference type="Proteomes" id="UP000321574">
    <property type="component" value="Unassembled WGS sequence"/>
</dbReference>
<dbReference type="GO" id="GO:0005524">
    <property type="term" value="F:ATP binding"/>
    <property type="evidence" value="ECO:0007669"/>
    <property type="project" value="UniProtKB-KW"/>
</dbReference>
<dbReference type="RefSeq" id="WP_147666390.1">
    <property type="nucleotide sequence ID" value="NZ_VDUW01000003.1"/>
</dbReference>
<dbReference type="PANTHER" id="PTHR43582:SF2">
    <property type="entry name" value="LINEARMYCIN RESISTANCE ATP-BINDING PROTEIN LNRL"/>
    <property type="match status" value="1"/>
</dbReference>
<dbReference type="SMART" id="SM00382">
    <property type="entry name" value="AAA"/>
    <property type="match status" value="1"/>
</dbReference>
<gene>
    <name evidence="4" type="ORF">FHP05_06250</name>
</gene>
<keyword evidence="1" id="KW-0547">Nucleotide-binding</keyword>
<keyword evidence="5" id="KW-1185">Reference proteome</keyword>
<protein>
    <submittedName>
        <fullName evidence="4">ABC transporter ATP-binding protein</fullName>
    </submittedName>
</protein>
<accession>A0A5C8NX91</accession>
<dbReference type="PROSITE" id="PS50893">
    <property type="entry name" value="ABC_TRANSPORTER_2"/>
    <property type="match status" value="1"/>
</dbReference>
<evidence type="ECO:0000313" key="5">
    <source>
        <dbReference type="Proteomes" id="UP000321574"/>
    </source>
</evidence>
<dbReference type="InterPro" id="IPR017871">
    <property type="entry name" value="ABC_transporter-like_CS"/>
</dbReference>
<evidence type="ECO:0000259" key="3">
    <source>
        <dbReference type="PROSITE" id="PS50893"/>
    </source>
</evidence>
<dbReference type="InterPro" id="IPR003439">
    <property type="entry name" value="ABC_transporter-like_ATP-bd"/>
</dbReference>
<sequence length="313" mass="35078">MLLQIEQVTSWYGKNEALKQVSLSISKGSCYGLVGPNGAGKSTLLKILASIILDYQGKIQIANQPNGSQKDQIGYVPQEICLEQNLSAISNLYFFGRLYGLRGKELRKRAAEVLEEIGLSERGKDKVMKYSGGMKRRLNIGCALMHGPKLIIMDEPTVGIDPQSRSYIFQMIARLKKKGCTIIYATHYMEEIEKLCDGVAFIDQGKIIEHGAVNELLQKHAIPSVFVKGNQALPEELDRFGKVTNHHGGYLITTNTPIPVMEAVLHRYQDEPEELIQLEIVRPRLEDVFFSLTGNELRDDKKALQEQAMGGKW</sequence>
<dbReference type="EMBL" id="VDUW01000003">
    <property type="protein sequence ID" value="TXL65720.1"/>
    <property type="molecule type" value="Genomic_DNA"/>
</dbReference>
<dbReference type="GO" id="GO:0016887">
    <property type="term" value="F:ATP hydrolysis activity"/>
    <property type="evidence" value="ECO:0007669"/>
    <property type="project" value="InterPro"/>
</dbReference>
<reference evidence="4 5" key="1">
    <citation type="submission" date="2019-06" db="EMBL/GenBank/DDBJ databases">
        <title>Cerasibacillus sp. nov., isolated from maize field.</title>
        <authorList>
            <person name="Lin S.-Y."/>
            <person name="Tsai C.-F."/>
            <person name="Young C.-C."/>
        </authorList>
    </citation>
    <scope>NUCLEOTIDE SEQUENCE [LARGE SCALE GENOMIC DNA]</scope>
    <source>
        <strain evidence="4 5">CC-CFT480</strain>
    </source>
</reference>
<name>A0A5C8NX91_9BACI</name>
<feature type="domain" description="ABC transporter" evidence="3">
    <location>
        <begin position="3"/>
        <end position="229"/>
    </location>
</feature>
<dbReference type="InterPro" id="IPR003593">
    <property type="entry name" value="AAA+_ATPase"/>
</dbReference>
<organism evidence="4 5">
    <name type="scientific">Cerasibacillus terrae</name>
    <dbReference type="NCBI Taxonomy" id="2498845"/>
    <lineage>
        <taxon>Bacteria</taxon>
        <taxon>Bacillati</taxon>
        <taxon>Bacillota</taxon>
        <taxon>Bacilli</taxon>
        <taxon>Bacillales</taxon>
        <taxon>Bacillaceae</taxon>
        <taxon>Cerasibacillus</taxon>
    </lineage>
</organism>
<comment type="caution">
    <text evidence="4">The sequence shown here is derived from an EMBL/GenBank/DDBJ whole genome shotgun (WGS) entry which is preliminary data.</text>
</comment>
<dbReference type="AlphaFoldDB" id="A0A5C8NX91"/>
<dbReference type="PANTHER" id="PTHR43582">
    <property type="entry name" value="LINEARMYCIN RESISTANCE ATP-BINDING PROTEIN LNRL"/>
    <property type="match status" value="1"/>
</dbReference>
<dbReference type="OrthoDB" id="9804819at2"/>
<dbReference type="Gene3D" id="3.40.50.300">
    <property type="entry name" value="P-loop containing nucleotide triphosphate hydrolases"/>
    <property type="match status" value="1"/>
</dbReference>
<dbReference type="PROSITE" id="PS00211">
    <property type="entry name" value="ABC_TRANSPORTER_1"/>
    <property type="match status" value="1"/>
</dbReference>
<proteinExistence type="predicted"/>
<keyword evidence="2 4" id="KW-0067">ATP-binding</keyword>